<dbReference type="Pfam" id="PF01237">
    <property type="entry name" value="Oxysterol_BP"/>
    <property type="match status" value="2"/>
</dbReference>
<dbReference type="Gene3D" id="2.40.160.120">
    <property type="match status" value="1"/>
</dbReference>
<dbReference type="FunCoup" id="A0A165BB95">
    <property type="interactions" value="11"/>
</dbReference>
<dbReference type="EMBL" id="KV427680">
    <property type="protein sequence ID" value="KZT00663.1"/>
    <property type="molecule type" value="Genomic_DNA"/>
</dbReference>
<dbReference type="GO" id="GO:0032934">
    <property type="term" value="F:sterol binding"/>
    <property type="evidence" value="ECO:0007669"/>
    <property type="project" value="TreeGrafter"/>
</dbReference>
<dbReference type="InParanoid" id="A0A165BB95"/>
<gene>
    <name evidence="4" type="ORF">LAESUDRAFT_708629</name>
</gene>
<dbReference type="PANTHER" id="PTHR10972">
    <property type="entry name" value="OXYSTEROL-BINDING PROTEIN-RELATED"/>
    <property type="match status" value="1"/>
</dbReference>
<organism evidence="4 5">
    <name type="scientific">Laetiporus sulphureus 93-53</name>
    <dbReference type="NCBI Taxonomy" id="1314785"/>
    <lineage>
        <taxon>Eukaryota</taxon>
        <taxon>Fungi</taxon>
        <taxon>Dikarya</taxon>
        <taxon>Basidiomycota</taxon>
        <taxon>Agaricomycotina</taxon>
        <taxon>Agaricomycetes</taxon>
        <taxon>Polyporales</taxon>
        <taxon>Laetiporus</taxon>
    </lineage>
</organism>
<dbReference type="STRING" id="1314785.A0A165BB95"/>
<evidence type="ECO:0000256" key="3">
    <source>
        <dbReference type="SAM" id="MobiDB-lite"/>
    </source>
</evidence>
<dbReference type="GeneID" id="63823722"/>
<evidence type="ECO:0008006" key="6">
    <source>
        <dbReference type="Google" id="ProtNLM"/>
    </source>
</evidence>
<evidence type="ECO:0000256" key="1">
    <source>
        <dbReference type="ARBA" id="ARBA00008842"/>
    </source>
</evidence>
<evidence type="ECO:0000313" key="4">
    <source>
        <dbReference type="EMBL" id="KZT00663.1"/>
    </source>
</evidence>
<dbReference type="InterPro" id="IPR000648">
    <property type="entry name" value="Oxysterol-bd"/>
</dbReference>
<dbReference type="InterPro" id="IPR018494">
    <property type="entry name" value="Oxysterol-bd_CS"/>
</dbReference>
<reference evidence="4 5" key="1">
    <citation type="journal article" date="2016" name="Mol. Biol. Evol.">
        <title>Comparative Genomics of Early-Diverging Mushroom-Forming Fungi Provides Insights into the Origins of Lignocellulose Decay Capabilities.</title>
        <authorList>
            <person name="Nagy L.G."/>
            <person name="Riley R."/>
            <person name="Tritt A."/>
            <person name="Adam C."/>
            <person name="Daum C."/>
            <person name="Floudas D."/>
            <person name="Sun H."/>
            <person name="Yadav J.S."/>
            <person name="Pangilinan J."/>
            <person name="Larsson K.H."/>
            <person name="Matsuura K."/>
            <person name="Barry K."/>
            <person name="Labutti K."/>
            <person name="Kuo R."/>
            <person name="Ohm R.A."/>
            <person name="Bhattacharya S.S."/>
            <person name="Shirouzu T."/>
            <person name="Yoshinaga Y."/>
            <person name="Martin F.M."/>
            <person name="Grigoriev I.V."/>
            <person name="Hibbett D.S."/>
        </authorList>
    </citation>
    <scope>NUCLEOTIDE SEQUENCE [LARGE SCALE GENOMIC DNA]</scope>
    <source>
        <strain evidence="4 5">93-53</strain>
    </source>
</reference>
<dbReference type="Proteomes" id="UP000076871">
    <property type="component" value="Unassembled WGS sequence"/>
</dbReference>
<dbReference type="Gene3D" id="3.30.70.3490">
    <property type="match status" value="1"/>
</dbReference>
<evidence type="ECO:0000256" key="2">
    <source>
        <dbReference type="RuleBase" id="RU003844"/>
    </source>
</evidence>
<feature type="region of interest" description="Disordered" evidence="3">
    <location>
        <begin position="194"/>
        <end position="216"/>
    </location>
</feature>
<evidence type="ECO:0000313" key="5">
    <source>
        <dbReference type="Proteomes" id="UP000076871"/>
    </source>
</evidence>
<accession>A0A165BB95</accession>
<dbReference type="PROSITE" id="PS01013">
    <property type="entry name" value="OSBP"/>
    <property type="match status" value="1"/>
</dbReference>
<sequence>MAPPDDTQLEDDVVVQPITVPDTGDAGESGKLKMIVQLLKKCLGVKDIASMRLSLPASLLEPIPNLEYWHYLDRPDLFAAINDSDDPFERMLAVLRFAFSKDLKFIRGKVCKPYNSVLGEHFRSHWDVIPVSYPSDPLQPPIQHLFLTPAAAESDYSLAPASPRNSRLCVSETASISGRSIKSGRSVISALSVGMSTPGKSTPATSPSLGSSSLEGDMSNLNLADDASSRTELVEADDVPNAAGRPRVRIAFLTEQVSHHPPISAYYARCPSRNVELMGVDQISAKVSGTALRIVPGSYNKGLFVKLTGGPGEGETYRITHPIGAVNGMFRGSFYITMGEATIIECSGGADDDDDERLRAVIEYKEESWLGKAHFLVEGVIHTYDPRGSAHQEWTRVKHVPRERVLATLDGSWKHRIRWRRANAASNEPATLLDLSTLHVIPKAVRPLEKQLPDESRKLWDNVTTRLLAKEYGEATRHKQAIEQRQRDEAAERKQKGIQFVPRYFENDIDSGIPTLTAEGHRALEEELKEDIVYPLEGMEPAESQDMNTSSTTL</sequence>
<keyword evidence="5" id="KW-1185">Reference proteome</keyword>
<dbReference type="PANTHER" id="PTHR10972:SF212">
    <property type="entry name" value="OXYSTEROL-BINDING PROTEIN-LIKE PROTEIN 1"/>
    <property type="match status" value="1"/>
</dbReference>
<protein>
    <recommendedName>
        <fullName evidence="6">Oxysterol-binding protein</fullName>
    </recommendedName>
</protein>
<dbReference type="InterPro" id="IPR037239">
    <property type="entry name" value="OSBP_sf"/>
</dbReference>
<name>A0A165BB95_9APHY</name>
<dbReference type="AlphaFoldDB" id="A0A165BB95"/>
<dbReference type="GO" id="GO:0016020">
    <property type="term" value="C:membrane"/>
    <property type="evidence" value="ECO:0007669"/>
    <property type="project" value="TreeGrafter"/>
</dbReference>
<dbReference type="RefSeq" id="XP_040758403.1">
    <property type="nucleotide sequence ID" value="XM_040906693.1"/>
</dbReference>
<dbReference type="GO" id="GO:0005829">
    <property type="term" value="C:cytosol"/>
    <property type="evidence" value="ECO:0007669"/>
    <property type="project" value="TreeGrafter"/>
</dbReference>
<proteinExistence type="inferred from homology"/>
<dbReference type="SUPFAM" id="SSF144000">
    <property type="entry name" value="Oxysterol-binding protein-like"/>
    <property type="match status" value="1"/>
</dbReference>
<dbReference type="OrthoDB" id="48057at2759"/>
<comment type="similarity">
    <text evidence="1 2">Belongs to the OSBP family.</text>
</comment>